<comment type="caution">
    <text evidence="1">The sequence shown here is derived from an EMBL/GenBank/DDBJ whole genome shotgun (WGS) entry which is preliminary data.</text>
</comment>
<reference evidence="1 2" key="1">
    <citation type="submission" date="2022-02" db="EMBL/GenBank/DDBJ databases">
        <title>The genome sequence of Shewanella sp. 3B26.</title>
        <authorList>
            <person name="Du J."/>
        </authorList>
    </citation>
    <scope>NUCLEOTIDE SEQUENCE [LARGE SCALE GENOMIC DNA]</scope>
    <source>
        <strain evidence="1 2">3B26</strain>
    </source>
</reference>
<dbReference type="AlphaFoldDB" id="A0AAJ1BJD0"/>
<protein>
    <submittedName>
        <fullName evidence="1">Uncharacterized protein</fullName>
    </submittedName>
</protein>
<evidence type="ECO:0000313" key="2">
    <source>
        <dbReference type="Proteomes" id="UP001297581"/>
    </source>
</evidence>
<sequence>MDNVVYFNTSKNIENQKYDFLCVYMGGKSCNDSSRFYSALEVSLKSCGSLPDGIVIYCNNDKIEECNNYWSDSDLRDNFYNRLSINNIRYTKSIFFIEICTNGFNIMGCDNNSNNSKILSVEDIKRFFKDGIKHLIDINDVIHVAPAGHTFKHPSGRTTKLFIQSRDIARTETELQFIGRGLNVLVEEINWSKIETVYIDTMGVYPIVKEAVSIARCSANIESFHSYSYFERLNPPDGEYLIIISASTSGNMAKALTERGFNKDKIITLIDLTQRDDYCKVLIDLSSTRLLKDLSKIDGSETDIELVGEHFSYKAKPAKAITIGVPHRPTCLLDILKDFGVSGINEINKRIEAIGKNPLLSLKPEGLYGSKKFLKWLQDELSWSLSSKINTVVYSDDGASEQLAELTYDFIKNSKDKSTKTSIVKWQDISKKSLEESTGIIVVSAFSGDGGTLRQISRDLREYEESTIPRHFLIGVGLPQSMESWARLEQFLVRNATSRSYNFSTWKVLPLGPDNVKNSWSELMQLASTAENMSECPLEFLSYDDASLYFDAMTEVISNSKNSLLPNTKSEQLKITEGFVFFNGIFDSRIDELSQCETLMAITSALQTAREHKDDDKCLRPTSYQSVVISPENFLRFNDPILQASILRASLPSELDYSSDQHLSELMKEFLFKVFSRNMHPFGHAALEFGAALAIGKLKLKNEHCRDLIENILKDSNISDLALKGFLLMAFINQSL</sequence>
<gene>
    <name evidence="1" type="ORF">MJ923_16540</name>
</gene>
<keyword evidence="2" id="KW-1185">Reference proteome</keyword>
<dbReference type="RefSeq" id="WP_240592022.1">
    <property type="nucleotide sequence ID" value="NZ_JAKUDL010000006.1"/>
</dbReference>
<organism evidence="1 2">
    <name type="scientific">Shewanella zhuhaiensis</name>
    <dbReference type="NCBI Taxonomy" id="2919576"/>
    <lineage>
        <taxon>Bacteria</taxon>
        <taxon>Pseudomonadati</taxon>
        <taxon>Pseudomonadota</taxon>
        <taxon>Gammaproteobacteria</taxon>
        <taxon>Alteromonadales</taxon>
        <taxon>Shewanellaceae</taxon>
        <taxon>Shewanella</taxon>
    </lineage>
</organism>
<accession>A0AAJ1BJD0</accession>
<dbReference type="Proteomes" id="UP001297581">
    <property type="component" value="Unassembled WGS sequence"/>
</dbReference>
<proteinExistence type="predicted"/>
<name>A0AAJ1BJD0_9GAMM</name>
<evidence type="ECO:0000313" key="1">
    <source>
        <dbReference type="EMBL" id="MCH4295916.1"/>
    </source>
</evidence>
<dbReference type="EMBL" id="JAKUDL010000006">
    <property type="protein sequence ID" value="MCH4295916.1"/>
    <property type="molecule type" value="Genomic_DNA"/>
</dbReference>